<dbReference type="PANTHER" id="PTHR22550">
    <property type="entry name" value="SPORE GERMINATION PROTEIN"/>
    <property type="match status" value="1"/>
</dbReference>
<dbReference type="InterPro" id="IPR004995">
    <property type="entry name" value="Spore_Ger"/>
</dbReference>
<evidence type="ECO:0000256" key="2">
    <source>
        <dbReference type="ARBA" id="ARBA00023136"/>
    </source>
</evidence>
<feature type="compositionally biased region" description="Basic residues" evidence="3">
    <location>
        <begin position="1"/>
        <end position="10"/>
    </location>
</feature>
<feature type="region of interest" description="Disordered" evidence="3">
    <location>
        <begin position="1"/>
        <end position="30"/>
    </location>
</feature>
<dbReference type="EMBL" id="BMHQ01000005">
    <property type="protein sequence ID" value="GGE16832.1"/>
    <property type="molecule type" value="Genomic_DNA"/>
</dbReference>
<gene>
    <name evidence="5" type="ORF">GCM10011571_18150</name>
</gene>
<keyword evidence="2 4" id="KW-0472">Membrane</keyword>
<dbReference type="AlphaFoldDB" id="A0A8J2YAN0"/>
<dbReference type="RefSeq" id="WP_188647555.1">
    <property type="nucleotide sequence ID" value="NZ_BMHQ01000005.1"/>
</dbReference>
<keyword evidence="4" id="KW-0812">Transmembrane</keyword>
<feature type="transmembrane region" description="Helical" evidence="4">
    <location>
        <begin position="392"/>
        <end position="425"/>
    </location>
</feature>
<evidence type="ECO:0000313" key="5">
    <source>
        <dbReference type="EMBL" id="GGE16832.1"/>
    </source>
</evidence>
<keyword evidence="4" id="KW-1133">Transmembrane helix</keyword>
<feature type="transmembrane region" description="Helical" evidence="4">
    <location>
        <begin position="318"/>
        <end position="337"/>
    </location>
</feature>
<evidence type="ECO:0000256" key="4">
    <source>
        <dbReference type="SAM" id="Phobius"/>
    </source>
</evidence>
<dbReference type="GO" id="GO:0009847">
    <property type="term" value="P:spore germination"/>
    <property type="evidence" value="ECO:0007669"/>
    <property type="project" value="InterPro"/>
</dbReference>
<proteinExistence type="inferred from homology"/>
<feature type="compositionally biased region" description="Basic and acidic residues" evidence="3">
    <location>
        <begin position="11"/>
        <end position="30"/>
    </location>
</feature>
<protein>
    <submittedName>
        <fullName evidence="5">Spore germination protein</fullName>
    </submittedName>
</protein>
<reference evidence="5" key="2">
    <citation type="submission" date="2020-09" db="EMBL/GenBank/DDBJ databases">
        <authorList>
            <person name="Sun Q."/>
            <person name="Zhou Y."/>
        </authorList>
    </citation>
    <scope>NUCLEOTIDE SEQUENCE</scope>
    <source>
        <strain evidence="5">CGMCC 1.15179</strain>
    </source>
</reference>
<reference evidence="5" key="1">
    <citation type="journal article" date="2014" name="Int. J. Syst. Evol. Microbiol.">
        <title>Complete genome sequence of Corynebacterium casei LMG S-19264T (=DSM 44701T), isolated from a smear-ripened cheese.</title>
        <authorList>
            <consortium name="US DOE Joint Genome Institute (JGI-PGF)"/>
            <person name="Walter F."/>
            <person name="Albersmeier A."/>
            <person name="Kalinowski J."/>
            <person name="Ruckert C."/>
        </authorList>
    </citation>
    <scope>NUCLEOTIDE SEQUENCE</scope>
    <source>
        <strain evidence="5">CGMCC 1.15179</strain>
    </source>
</reference>
<keyword evidence="6" id="KW-1185">Reference proteome</keyword>
<comment type="similarity">
    <text evidence="1">Belongs to the GerABKA family.</text>
</comment>
<sequence length="520" mass="58104">MKRKMRRRRERTKEKKLQERSQKQLQDKVGDRKVSADLEENIRFISQVLGDGADLITRKFTIQYAPDRQAALLYLDGMSNVPLLDNFVLRPMMLQGEQVKNKTELWDLIFESLLHTGETKKQTEMRSMVESLLSGDAILFVDGCTEGAVIGAKGWQQRGVTDPKSESVIRGSREGFTENLRVNTALIRRRLKDPDLRMKNYKIGVRTNTNVSVMYIEGVVDDAVVKEVEDRLKSIELDGILESGYIEEMIEDTHWTPFPGIQNTERPDAAVANLLEGKICILVDGTPNVLIAPAVFSQFYASPEDYYERYLIATFLRGLRLVAFLTALLLPALYIAFISFHPEMIPSKLAIAMAAGRASVPFPSIVEALVMEISVEILREASVRLPGPIGPTIGIVGALVIGEAAVSAGLVSPLMVIVVGMTTISSYANPSYNAAISVRLLRFPFMIVAAAFGLYGIMMSLMILLVHLIQLRSFGVPYMSPLAPLRISDVKDTLIRVPWPWMKKRPVTFRPGDDRREGET</sequence>
<evidence type="ECO:0000256" key="3">
    <source>
        <dbReference type="SAM" id="MobiDB-lite"/>
    </source>
</evidence>
<dbReference type="GO" id="GO:0016020">
    <property type="term" value="C:membrane"/>
    <property type="evidence" value="ECO:0007669"/>
    <property type="project" value="InterPro"/>
</dbReference>
<evidence type="ECO:0000313" key="6">
    <source>
        <dbReference type="Proteomes" id="UP000625210"/>
    </source>
</evidence>
<dbReference type="PIRSF" id="PIRSF005690">
    <property type="entry name" value="GerBA"/>
    <property type="match status" value="1"/>
</dbReference>
<organism evidence="5 6">
    <name type="scientific">Marinithermofilum abyssi</name>
    <dbReference type="NCBI Taxonomy" id="1571185"/>
    <lineage>
        <taxon>Bacteria</taxon>
        <taxon>Bacillati</taxon>
        <taxon>Bacillota</taxon>
        <taxon>Bacilli</taxon>
        <taxon>Bacillales</taxon>
        <taxon>Thermoactinomycetaceae</taxon>
        <taxon>Marinithermofilum</taxon>
    </lineage>
</organism>
<dbReference type="Pfam" id="PF03323">
    <property type="entry name" value="GerA"/>
    <property type="match status" value="1"/>
</dbReference>
<feature type="transmembrane region" description="Helical" evidence="4">
    <location>
        <begin position="445"/>
        <end position="469"/>
    </location>
</feature>
<accession>A0A8J2YAN0</accession>
<name>A0A8J2YAN0_9BACL</name>
<evidence type="ECO:0000256" key="1">
    <source>
        <dbReference type="ARBA" id="ARBA00005278"/>
    </source>
</evidence>
<dbReference type="InterPro" id="IPR050768">
    <property type="entry name" value="UPF0353/GerABKA_families"/>
</dbReference>
<comment type="caution">
    <text evidence="5">The sequence shown here is derived from an EMBL/GenBank/DDBJ whole genome shotgun (WGS) entry which is preliminary data.</text>
</comment>
<dbReference type="Proteomes" id="UP000625210">
    <property type="component" value="Unassembled WGS sequence"/>
</dbReference>
<dbReference type="PANTHER" id="PTHR22550:SF5">
    <property type="entry name" value="LEUCINE ZIPPER PROTEIN 4"/>
    <property type="match status" value="1"/>
</dbReference>